<dbReference type="EMBL" id="PXYW01000007">
    <property type="protein sequence ID" value="PSR34703.1"/>
    <property type="molecule type" value="Genomic_DNA"/>
</dbReference>
<organism evidence="1 2">
    <name type="scientific">Sulfobacillus benefaciens</name>
    <dbReference type="NCBI Taxonomy" id="453960"/>
    <lineage>
        <taxon>Bacteria</taxon>
        <taxon>Bacillati</taxon>
        <taxon>Bacillota</taxon>
        <taxon>Clostridia</taxon>
        <taxon>Eubacteriales</taxon>
        <taxon>Clostridiales Family XVII. Incertae Sedis</taxon>
        <taxon>Sulfobacillus</taxon>
    </lineage>
</organism>
<name>A0A2T2XJN2_9FIRM</name>
<comment type="caution">
    <text evidence="1">The sequence shown here is derived from an EMBL/GenBank/DDBJ whole genome shotgun (WGS) entry which is preliminary data.</text>
</comment>
<dbReference type="Proteomes" id="UP000242972">
    <property type="component" value="Unassembled WGS sequence"/>
</dbReference>
<evidence type="ECO:0000313" key="2">
    <source>
        <dbReference type="Proteomes" id="UP000242972"/>
    </source>
</evidence>
<reference evidence="1 2" key="1">
    <citation type="journal article" date="2014" name="BMC Genomics">
        <title>Comparison of environmental and isolate Sulfobacillus genomes reveals diverse carbon, sulfur, nitrogen, and hydrogen metabolisms.</title>
        <authorList>
            <person name="Justice N.B."/>
            <person name="Norman A."/>
            <person name="Brown C.T."/>
            <person name="Singh A."/>
            <person name="Thomas B.C."/>
            <person name="Banfield J.F."/>
        </authorList>
    </citation>
    <scope>NUCLEOTIDE SEQUENCE [LARGE SCALE GENOMIC DNA]</scope>
    <source>
        <strain evidence="1">AMDSBA4</strain>
    </source>
</reference>
<dbReference type="AlphaFoldDB" id="A0A2T2XJN2"/>
<accession>A0A2T2XJN2</accession>
<sequence length="234" mass="26132">MKSSIKPMVFVGFAFGLLVAVFAPSILATPSLPVVSANRLLDKAQRVFSHGNFVVTWRLRTASVSTSSLGLNELPLAPEPWILSSAGDNWNFYDANQYQWRFENESSSGTIERVVARLGNQLTIGKGQQLIHQRLAKISWTLPWAIHPKWVASTFHIRVAREPGEAVPMYRVTLVPRINPLHYTYTYWIQAEYAVPLGFRVAEKTHTVFFLTYQAFSEGAPGPSADPPSASENN</sequence>
<protein>
    <submittedName>
        <fullName evidence="1">Uncharacterized protein</fullName>
    </submittedName>
</protein>
<proteinExistence type="predicted"/>
<gene>
    <name evidence="1" type="ORF">C7B46_04505</name>
</gene>
<evidence type="ECO:0000313" key="1">
    <source>
        <dbReference type="EMBL" id="PSR34703.1"/>
    </source>
</evidence>